<evidence type="ECO:0000256" key="3">
    <source>
        <dbReference type="ARBA" id="ARBA00022679"/>
    </source>
</evidence>
<sequence>MSSKSLEKMIASRRSHRTSDIDICIPVYKTDPTPLILQLAQQNGAERAALRIYDDGSGDPALIRSIKDALARFPGRTTLIEGFENRGRSVARNSLLAVAEGDWLLLMDCDMRLPGPGFLDAYRAAAKEQSGPCCIVGGFQIDPQAVTSATRLHALQSMVSDCLPAQVRSADPGRYVFTSNIFMHRAIAESVRFDEGFNGWGWEDVDWGLRIVNRYPVQHIDNPAVHIGLDTTPSILRKYMESVQNFLRMLESHPDAVARMPIYRWACQFSRLPGCGVLVFVARGCANAQVVPPRVRLLALKVYRAGLYGSELHRAGH</sequence>
<dbReference type="CDD" id="cd00761">
    <property type="entry name" value="Glyco_tranf_GTA_type"/>
    <property type="match status" value="1"/>
</dbReference>
<evidence type="ECO:0000256" key="2">
    <source>
        <dbReference type="ARBA" id="ARBA00022676"/>
    </source>
</evidence>
<proteinExistence type="inferred from homology"/>
<reference evidence="5 6" key="1">
    <citation type="submission" date="2015-04" db="EMBL/GenBank/DDBJ databases">
        <title>The draft genome sequence of Roseovarius indicus B108T.</title>
        <authorList>
            <person name="Li G."/>
            <person name="Lai Q."/>
            <person name="Shao Z."/>
            <person name="Yan P."/>
        </authorList>
    </citation>
    <scope>NUCLEOTIDE SEQUENCE [LARGE SCALE GENOMIC DNA]</scope>
    <source>
        <strain evidence="5 6">B108</strain>
    </source>
</reference>
<name>A0A0T5PFL0_9RHOB</name>
<dbReference type="EMBL" id="LAXI01000001">
    <property type="protein sequence ID" value="KRS19882.1"/>
    <property type="molecule type" value="Genomic_DNA"/>
</dbReference>
<accession>A0A0T5PFL0</accession>
<feature type="domain" description="Glycosyltransferase 2-like" evidence="4">
    <location>
        <begin position="37"/>
        <end position="140"/>
    </location>
</feature>
<dbReference type="Gene3D" id="3.90.550.10">
    <property type="entry name" value="Spore Coat Polysaccharide Biosynthesis Protein SpsA, Chain A"/>
    <property type="match status" value="1"/>
</dbReference>
<dbReference type="InterPro" id="IPR029044">
    <property type="entry name" value="Nucleotide-diphossugar_trans"/>
</dbReference>
<evidence type="ECO:0000256" key="1">
    <source>
        <dbReference type="ARBA" id="ARBA00006739"/>
    </source>
</evidence>
<evidence type="ECO:0000259" key="4">
    <source>
        <dbReference type="Pfam" id="PF00535"/>
    </source>
</evidence>
<keyword evidence="6" id="KW-1185">Reference proteome</keyword>
<protein>
    <recommendedName>
        <fullName evidence="4">Glycosyltransferase 2-like domain-containing protein</fullName>
    </recommendedName>
</protein>
<keyword evidence="2" id="KW-0328">Glycosyltransferase</keyword>
<dbReference type="GO" id="GO:0016757">
    <property type="term" value="F:glycosyltransferase activity"/>
    <property type="evidence" value="ECO:0007669"/>
    <property type="project" value="UniProtKB-KW"/>
</dbReference>
<organism evidence="5 6">
    <name type="scientific">Roseovarius indicus</name>
    <dbReference type="NCBI Taxonomy" id="540747"/>
    <lineage>
        <taxon>Bacteria</taxon>
        <taxon>Pseudomonadati</taxon>
        <taxon>Pseudomonadota</taxon>
        <taxon>Alphaproteobacteria</taxon>
        <taxon>Rhodobacterales</taxon>
        <taxon>Roseobacteraceae</taxon>
        <taxon>Roseovarius</taxon>
    </lineage>
</organism>
<comment type="caution">
    <text evidence="5">The sequence shown here is derived from an EMBL/GenBank/DDBJ whole genome shotgun (WGS) entry which is preliminary data.</text>
</comment>
<dbReference type="PANTHER" id="PTHR43179:SF12">
    <property type="entry name" value="GALACTOFURANOSYLTRANSFERASE GLFT2"/>
    <property type="match status" value="1"/>
</dbReference>
<dbReference type="Pfam" id="PF00535">
    <property type="entry name" value="Glycos_transf_2"/>
    <property type="match status" value="1"/>
</dbReference>
<dbReference type="InterPro" id="IPR001173">
    <property type="entry name" value="Glyco_trans_2-like"/>
</dbReference>
<evidence type="ECO:0000313" key="5">
    <source>
        <dbReference type="EMBL" id="KRS19882.1"/>
    </source>
</evidence>
<dbReference type="STRING" id="540747.SAMN04488031_102253"/>
<evidence type="ECO:0000313" key="6">
    <source>
        <dbReference type="Proteomes" id="UP000051401"/>
    </source>
</evidence>
<gene>
    <name evidence="5" type="ORF">XM52_00120</name>
</gene>
<dbReference type="PANTHER" id="PTHR43179">
    <property type="entry name" value="RHAMNOSYLTRANSFERASE WBBL"/>
    <property type="match status" value="1"/>
</dbReference>
<keyword evidence="3" id="KW-0808">Transferase</keyword>
<dbReference type="Proteomes" id="UP000051401">
    <property type="component" value="Unassembled WGS sequence"/>
</dbReference>
<dbReference type="PATRIC" id="fig|540747.5.peg.23"/>
<comment type="similarity">
    <text evidence="1">Belongs to the glycosyltransferase 2 family.</text>
</comment>
<dbReference type="AlphaFoldDB" id="A0A0T5PFL0"/>
<dbReference type="SUPFAM" id="SSF53448">
    <property type="entry name" value="Nucleotide-diphospho-sugar transferases"/>
    <property type="match status" value="1"/>
</dbReference>